<feature type="domain" description="SAC" evidence="2">
    <location>
        <begin position="143"/>
        <end position="524"/>
    </location>
</feature>
<evidence type="ECO:0000256" key="1">
    <source>
        <dbReference type="SAM" id="MobiDB-lite"/>
    </source>
</evidence>
<feature type="region of interest" description="Disordered" evidence="1">
    <location>
        <begin position="802"/>
        <end position="822"/>
    </location>
</feature>
<dbReference type="PANTHER" id="PTHR46817:SF1">
    <property type="entry name" value="SAC DOMAIN-CONTAINING PROTEIN"/>
    <property type="match status" value="1"/>
</dbReference>
<dbReference type="OrthoDB" id="405996at2759"/>
<dbReference type="Pfam" id="PF02383">
    <property type="entry name" value="Syja_N"/>
    <property type="match status" value="1"/>
</dbReference>
<dbReference type="InterPro" id="IPR011011">
    <property type="entry name" value="Znf_FYVE_PHD"/>
</dbReference>
<reference evidence="3" key="1">
    <citation type="submission" date="2021-05" db="EMBL/GenBank/DDBJ databases">
        <title>A free-living protist that lacks canonical eukaryotic 1 DNA replication and segregation systems.</title>
        <authorList>
            <person name="Salas-Leiva D.E."/>
            <person name="Tromer E.C."/>
            <person name="Curtis B.A."/>
            <person name="Jerlstrom-Hultqvist J."/>
            <person name="Kolisko M."/>
            <person name="Yi Z."/>
            <person name="Salas-Leiva J.S."/>
            <person name="Gallot-Lavallee L."/>
            <person name="Kops G.J.P.L."/>
            <person name="Archibald J.M."/>
            <person name="Simpson A.G.B."/>
            <person name="Roger A.J."/>
        </authorList>
    </citation>
    <scope>NUCLEOTIDE SEQUENCE</scope>
    <source>
        <strain evidence="3">BICM</strain>
    </source>
</reference>
<dbReference type="EMBL" id="JAHDYR010000002">
    <property type="protein sequence ID" value="KAG9397424.1"/>
    <property type="molecule type" value="Genomic_DNA"/>
</dbReference>
<evidence type="ECO:0000259" key="2">
    <source>
        <dbReference type="PROSITE" id="PS50275"/>
    </source>
</evidence>
<dbReference type="Pfam" id="PF24789">
    <property type="entry name" value="SAC9_GBDL_2nd"/>
    <property type="match status" value="1"/>
</dbReference>
<accession>A0A8J6BBP4</accession>
<keyword evidence="4" id="KW-1185">Reference proteome</keyword>
<dbReference type="InterPro" id="IPR002013">
    <property type="entry name" value="SAC_dom"/>
</dbReference>
<protein>
    <submittedName>
        <fullName evidence="3">SacI</fullName>
    </submittedName>
</protein>
<dbReference type="Pfam" id="PF24790">
    <property type="entry name" value="SAC9_GBDL_1st"/>
    <property type="match status" value="1"/>
</dbReference>
<sequence length="1357" mass="148537">MRSRHCIVQLYNKSYFIISTLCWRSDTQVFSIDPSTGELLFSGKRGIDTFNNEDEALTFIREKYAMDKKGKKGIIRKIVTPAIIGYLPIADVGLLCYADDVSTAAMLPGGHSIYSVNNVQWLTIELSSPLSKSHQDMLSIEHLKAFDLNRHHFFCETADLTHPFPSSRDLSEYDHNLVWNEFLCQSFARAGVRLWPVLLMQGLVYTEDVPIGDADATLLMLSKRFSSNPGLRFHSRGLNDRHIPGNEIECELILLTKTSSASAVRFSSYFWRRGTVPLWWTQPPPKVTDGVKVPRIKIRSDEPFAGTCEYWGDYLTKYGHNVTLSGLSLLKLNISKSDKMETLLNEGYTASLQHVQKQSGLSVNLAFFDWHQITKDLDRNVAVEGLWAKFGALCDSVTTGIVTFKSNKPDARTPAFMYAPDGTTLDVRADSTQNTVQRFNCQDSLDRTNLCTFYISMQILAEQCRVLGLPLNTTPTNTQAHPNGWPMLGSTLDQVEKSLPKALLSALASGFVENGDTFSEIYTNSPAVYSSDIRGYSDKAGAARHRYLISAKRKYQNILKDGERQVSVECFTGNRLLRHFPSLVGDTEFITVSRAPGCVLKAIPPHRGEADAAVCTAFLLDPSSGMGDTPFVVSHGHDVVEVIAYLSAPCVPTHLTLTVLGPTDAQPSVMDICLGPTIDSMKVTHEGVLLPSVAPGTVLTFPLTRASPDLIFPEAPVRSDVLTRVVRLSLSSTGFTTMVLGPITVFGSVPKVTAESRANSQALTRDVLSFLRRSKQQTVNPGQRPTLDHTVPFLEATPCEDPLESTARPAPPAPRVDSPPVEKARVAPKLVQAYVDTLTKRLYNPRRCLELDPTHSTDSVNEKLALLLGSGVTATHPDPDSIWDDAESVLSMTEALRLEHERLRAGITPTDRDTVLALIHIDPATVSPNKKIPLTHEAPPAVSTKICALCGNKAKLACCARCHQPVCSSCMSRSPVPVPERGLFETRVHVCLQCKPVIDEQCHLIDEIRMLSAAESNSSDLTMKAARAIRSLLCSVRTMLPSDISKTRGLTLLSLFPEADLLHAVPTRAEAVFPPEVVLCTPDQVPVSCGWDAPPGLRVVEFCICLCSMATITGIHLIVDGRGFESQCVPSFSVFAGVDVSNLTPVGRFSLPTDTTPGSRLSLPMKPVRGQLLSVVAQLPEDCPADCCLRIGRLQVYGVAQPADVGAIHQFHDMMVLEGKSLNVSNGPAFTMKPHRFPASAVETAAEGRKVRYSFPSPVRLHGFTFIPTDAKFDGAQARTARVSVNDNPRNHGDVILPMVQSGTRLQYSLTKVGFLGDIGRSALQAVRSITMEFVDSHGGVLMGYLPAPPDVQIYVS</sequence>
<dbReference type="PROSITE" id="PS50275">
    <property type="entry name" value="SAC"/>
    <property type="match status" value="1"/>
</dbReference>
<dbReference type="GO" id="GO:0016791">
    <property type="term" value="F:phosphatase activity"/>
    <property type="evidence" value="ECO:0007669"/>
    <property type="project" value="InterPro"/>
</dbReference>
<gene>
    <name evidence="3" type="ORF">J8273_0919</name>
</gene>
<evidence type="ECO:0000313" key="3">
    <source>
        <dbReference type="EMBL" id="KAG9397424.1"/>
    </source>
</evidence>
<evidence type="ECO:0000313" key="4">
    <source>
        <dbReference type="Proteomes" id="UP000717585"/>
    </source>
</evidence>
<dbReference type="InterPro" id="IPR057553">
    <property type="entry name" value="SAC9_GBDL_2nd"/>
</dbReference>
<dbReference type="InterPro" id="IPR057555">
    <property type="entry name" value="SAC9_GBDL_1st"/>
</dbReference>
<name>A0A8J6BBP4_9EUKA</name>
<dbReference type="Proteomes" id="UP000717585">
    <property type="component" value="Unassembled WGS sequence"/>
</dbReference>
<comment type="caution">
    <text evidence="3">The sequence shown here is derived from an EMBL/GenBank/DDBJ whole genome shotgun (WGS) entry which is preliminary data.</text>
</comment>
<dbReference type="SUPFAM" id="SSF57903">
    <property type="entry name" value="FYVE/PHD zinc finger"/>
    <property type="match status" value="1"/>
</dbReference>
<proteinExistence type="predicted"/>
<organism evidence="3 4">
    <name type="scientific">Carpediemonas membranifera</name>
    <dbReference type="NCBI Taxonomy" id="201153"/>
    <lineage>
        <taxon>Eukaryota</taxon>
        <taxon>Metamonada</taxon>
        <taxon>Carpediemonas-like organisms</taxon>
        <taxon>Carpediemonas</taxon>
    </lineage>
</organism>
<dbReference type="CDD" id="cd00065">
    <property type="entry name" value="FYVE_like_SF"/>
    <property type="match status" value="1"/>
</dbReference>
<dbReference type="PANTHER" id="PTHR46817">
    <property type="entry name" value="PHOSPHOINOSITIDE PHOSPHATASE SAC9-RELATED"/>
    <property type="match status" value="1"/>
</dbReference>